<protein>
    <submittedName>
        <fullName evidence="2">Uncharacterized protein</fullName>
    </submittedName>
</protein>
<keyword evidence="3" id="KW-1185">Reference proteome</keyword>
<evidence type="ECO:0000313" key="3">
    <source>
        <dbReference type="Proteomes" id="UP001498476"/>
    </source>
</evidence>
<evidence type="ECO:0000313" key="2">
    <source>
        <dbReference type="EMBL" id="KAK7413132.1"/>
    </source>
</evidence>
<name>A0ABR1GWT0_9HYPO</name>
<feature type="transmembrane region" description="Helical" evidence="1">
    <location>
        <begin position="62"/>
        <end position="82"/>
    </location>
</feature>
<gene>
    <name evidence="2" type="ORF">QQX98_008018</name>
</gene>
<keyword evidence="1" id="KW-0472">Membrane</keyword>
<comment type="caution">
    <text evidence="2">The sequence shown here is derived from an EMBL/GenBank/DDBJ whole genome shotgun (WGS) entry which is preliminary data.</text>
</comment>
<dbReference type="PROSITE" id="PS51257">
    <property type="entry name" value="PROKAR_LIPOPROTEIN"/>
    <property type="match status" value="1"/>
</dbReference>
<keyword evidence="1" id="KW-1133">Transmembrane helix</keyword>
<sequence>MGHPIKSFFARLQLIGLLSLGALLASSIILIFVACNAGAGYLKYLPDHPGARYGAFSLGADLSVQAWLAIVGVGFGLLSYGLHETYAQFFDLWCSRQAKRRSGLDYARYLNSQPRAPVLWGVRGFPVFVNLQRVLTLLTVGASIGYKFGITQDKDMAFLETVSGTPDDAQVPILDAPQEKMFENGVATPWLSDDPEDSVNRSFLHKLNVDYRDEEPPSHIMMAGTASCNELSSEISGTVFSLQHVVIANLTEEDGSFTMTQNSTGWFRTQTSNPNWITKSIETTPVVVDYRVLKPNGVQIQWARFGNWYTNDDSDDDVVSAPEPVVRRLTYRMYPATAIVARTIEEDEGCSLVDGKTKFGKFLDLITDINATAWDVGNETLVETRNWIDAFIYNPETTMRDGVSAFVRASMSQAYQLAAQNRSLPWASDRPDRNTTNVPGLTTLPYITGDRIWYPTVCRWEAMIVYLTLGILALLVGILRVALGPPTLTSWMGQHVYLALGDVVTTEEKPNGLRSGYEVAGAELGSLRLPTDPADGQSRLMAPVEIPDQVIKGTAARKRLVAHSVSLSRHCNSKITTTFIEAKGKGLNEVMNLRYQT</sequence>
<feature type="transmembrane region" description="Helical" evidence="1">
    <location>
        <begin position="463"/>
        <end position="483"/>
    </location>
</feature>
<keyword evidence="1" id="KW-0812">Transmembrane</keyword>
<evidence type="ECO:0000256" key="1">
    <source>
        <dbReference type="SAM" id="Phobius"/>
    </source>
</evidence>
<feature type="transmembrane region" description="Helical" evidence="1">
    <location>
        <begin position="12"/>
        <end position="42"/>
    </location>
</feature>
<organism evidence="2 3">
    <name type="scientific">Neonectria punicea</name>
    <dbReference type="NCBI Taxonomy" id="979145"/>
    <lineage>
        <taxon>Eukaryota</taxon>
        <taxon>Fungi</taxon>
        <taxon>Dikarya</taxon>
        <taxon>Ascomycota</taxon>
        <taxon>Pezizomycotina</taxon>
        <taxon>Sordariomycetes</taxon>
        <taxon>Hypocreomycetidae</taxon>
        <taxon>Hypocreales</taxon>
        <taxon>Nectriaceae</taxon>
        <taxon>Neonectria</taxon>
    </lineage>
</organism>
<proteinExistence type="predicted"/>
<reference evidence="2 3" key="1">
    <citation type="journal article" date="2025" name="Microbiol. Resour. Announc.">
        <title>Draft genome sequences for Neonectria magnoliae and Neonectria punicea, canker pathogens of Liriodendron tulipifera and Acer saccharum in West Virginia.</title>
        <authorList>
            <person name="Petronek H.M."/>
            <person name="Kasson M.T."/>
            <person name="Metheny A.M."/>
            <person name="Stauder C.M."/>
            <person name="Lovett B."/>
            <person name="Lynch S.C."/>
            <person name="Garnas J.R."/>
            <person name="Kasson L.R."/>
            <person name="Stajich J.E."/>
        </authorList>
    </citation>
    <scope>NUCLEOTIDE SEQUENCE [LARGE SCALE GENOMIC DNA]</scope>
    <source>
        <strain evidence="2 3">NRRL 64653</strain>
    </source>
</reference>
<dbReference type="Proteomes" id="UP001498476">
    <property type="component" value="Unassembled WGS sequence"/>
</dbReference>
<accession>A0ABR1GWT0</accession>
<dbReference type="EMBL" id="JAZAVJ010000139">
    <property type="protein sequence ID" value="KAK7413132.1"/>
    <property type="molecule type" value="Genomic_DNA"/>
</dbReference>